<reference evidence="3 4" key="1">
    <citation type="submission" date="2016-10" db="EMBL/GenBank/DDBJ databases">
        <authorList>
            <person name="Varghese N."/>
            <person name="Submissions S."/>
        </authorList>
    </citation>
    <scope>NUCLEOTIDE SEQUENCE [LARGE SCALE GENOMIC DNA]</scope>
    <source>
        <strain evidence="4">ATCC 20501</strain>
        <strain evidence="2 3">CGMCC 4.3529</strain>
    </source>
</reference>
<name>A0A1H5SWI7_9PSEU</name>
<keyword evidence="3" id="KW-1185">Reference proteome</keyword>
<proteinExistence type="predicted"/>
<gene>
    <name evidence="1" type="ORF">SAMN02982929_00055</name>
    <name evidence="2" type="ORF">SAMN05216506_101977</name>
</gene>
<organism evidence="1 4">
    <name type="scientific">Saccharopolyspora kobensis</name>
    <dbReference type="NCBI Taxonomy" id="146035"/>
    <lineage>
        <taxon>Bacteria</taxon>
        <taxon>Bacillati</taxon>
        <taxon>Actinomycetota</taxon>
        <taxon>Actinomycetes</taxon>
        <taxon>Pseudonocardiales</taxon>
        <taxon>Pseudonocardiaceae</taxon>
        <taxon>Saccharopolyspora</taxon>
    </lineage>
</organism>
<accession>A0A1I1K2F9</accession>
<protein>
    <submittedName>
        <fullName evidence="1">Uncharacterized protein</fullName>
    </submittedName>
</protein>
<sequence>MVESEQGHCRGVHWRTHIAFTNNTMRNPPPRSLRLVRIPDRVLCTPEEACAWVTTMMSRHAHRTPVHFIGPSGVRGHVADRDHIAHNAAGNLAVLRRGHNEQVAAPCLS</sequence>
<evidence type="ECO:0000313" key="3">
    <source>
        <dbReference type="Proteomes" id="UP000199690"/>
    </source>
</evidence>
<dbReference type="AlphaFoldDB" id="A0A1H5SWI7"/>
<evidence type="ECO:0000313" key="4">
    <source>
        <dbReference type="Proteomes" id="UP000236729"/>
    </source>
</evidence>
<accession>A0A1H5SWI7</accession>
<dbReference type="EMBL" id="FOME01000001">
    <property type="protein sequence ID" value="SFC52938.1"/>
    <property type="molecule type" value="Genomic_DNA"/>
</dbReference>
<reference evidence="1" key="2">
    <citation type="submission" date="2016-10" db="EMBL/GenBank/DDBJ databases">
        <authorList>
            <person name="de Groot N.N."/>
        </authorList>
    </citation>
    <scope>NUCLEOTIDE SEQUENCE [LARGE SCALE GENOMIC DNA]</scope>
    <source>
        <strain evidence="1">ATCC 20501</strain>
    </source>
</reference>
<evidence type="ECO:0000313" key="2">
    <source>
        <dbReference type="EMBL" id="SFC52938.1"/>
    </source>
</evidence>
<evidence type="ECO:0000313" key="1">
    <source>
        <dbReference type="EMBL" id="SEF54926.1"/>
    </source>
</evidence>
<dbReference type="Proteomes" id="UP000236729">
    <property type="component" value="Unassembled WGS sequence"/>
</dbReference>
<dbReference type="Proteomes" id="UP000199690">
    <property type="component" value="Unassembled WGS sequence"/>
</dbReference>
<dbReference type="EMBL" id="FNVB01000002">
    <property type="protein sequence ID" value="SEF54926.1"/>
    <property type="molecule type" value="Genomic_DNA"/>
</dbReference>